<comment type="similarity">
    <text evidence="1">Belongs to the SMP-30/CGR1 family.</text>
</comment>
<feature type="domain" description="SMP-30/Gluconolactonase/LRE-like region" evidence="2">
    <location>
        <begin position="17"/>
        <end position="257"/>
    </location>
</feature>
<organism evidence="3 4">
    <name type="scientific">Anabaena azotica FACHB-119</name>
    <dbReference type="NCBI Taxonomy" id="947527"/>
    <lineage>
        <taxon>Bacteria</taxon>
        <taxon>Bacillati</taxon>
        <taxon>Cyanobacteriota</taxon>
        <taxon>Cyanophyceae</taxon>
        <taxon>Nostocales</taxon>
        <taxon>Nostocaceae</taxon>
        <taxon>Anabaena</taxon>
        <taxon>Anabaena azotica</taxon>
    </lineage>
</organism>
<sequence length="286" mass="32294">MTNDYQIKNVLYARARLGEGPVWDSTHQWLYWVDIYNHRVNRFNPVTGENLYFDVGDVVGAIAIISTNRLIMALRHGLAFLNLDTGEVIPIIQIEADKPGNRFNDGKCDRQGRFWFGSMSPTATQASLYRYDPDGSLHLMETGLTISNGLGWSPDQKTFYLTDSPDQKIYAYNFDAVTGKISDRRLFVDLTGESFYPDGMTIDTQGNIWSAMWDGWCVICFNPKGEEISRINLPIQRPTSCTFGGEDLRTLYITSASVGLSEEEIEKSFYSGDLFAVETNVVRLAN</sequence>
<evidence type="ECO:0000313" key="3">
    <source>
        <dbReference type="EMBL" id="MBD2503856.1"/>
    </source>
</evidence>
<dbReference type="PANTHER" id="PTHR10907:SF47">
    <property type="entry name" value="REGUCALCIN"/>
    <property type="match status" value="1"/>
</dbReference>
<dbReference type="EMBL" id="JACJSG010000041">
    <property type="protein sequence ID" value="MBD2503856.1"/>
    <property type="molecule type" value="Genomic_DNA"/>
</dbReference>
<protein>
    <submittedName>
        <fullName evidence="3">SMP-30/gluconolactonase/LRE family protein</fullName>
    </submittedName>
</protein>
<dbReference type="Pfam" id="PF08450">
    <property type="entry name" value="SGL"/>
    <property type="match status" value="1"/>
</dbReference>
<dbReference type="InterPro" id="IPR011042">
    <property type="entry name" value="6-blade_b-propeller_TolB-like"/>
</dbReference>
<dbReference type="RefSeq" id="WP_190477036.1">
    <property type="nucleotide sequence ID" value="NZ_JACJSG010000041.1"/>
</dbReference>
<dbReference type="SUPFAM" id="SSF63829">
    <property type="entry name" value="Calcium-dependent phosphotriesterase"/>
    <property type="match status" value="1"/>
</dbReference>
<reference evidence="3 4" key="1">
    <citation type="journal article" date="2020" name="ISME J.">
        <title>Comparative genomics reveals insights into cyanobacterial evolution and habitat adaptation.</title>
        <authorList>
            <person name="Chen M.Y."/>
            <person name="Teng W.K."/>
            <person name="Zhao L."/>
            <person name="Hu C.X."/>
            <person name="Zhou Y.K."/>
            <person name="Han B.P."/>
            <person name="Song L.R."/>
            <person name="Shu W.S."/>
        </authorList>
    </citation>
    <scope>NUCLEOTIDE SEQUENCE [LARGE SCALE GENOMIC DNA]</scope>
    <source>
        <strain evidence="3 4">FACHB-119</strain>
    </source>
</reference>
<evidence type="ECO:0000313" key="4">
    <source>
        <dbReference type="Proteomes" id="UP000661112"/>
    </source>
</evidence>
<dbReference type="PRINTS" id="PR01790">
    <property type="entry name" value="SMP30FAMILY"/>
</dbReference>
<name>A0ABR8DCI7_9NOST</name>
<evidence type="ECO:0000259" key="2">
    <source>
        <dbReference type="Pfam" id="PF08450"/>
    </source>
</evidence>
<keyword evidence="4" id="KW-1185">Reference proteome</keyword>
<proteinExistence type="inferred from homology"/>
<dbReference type="Proteomes" id="UP000661112">
    <property type="component" value="Unassembled WGS sequence"/>
</dbReference>
<comment type="caution">
    <text evidence="3">The sequence shown here is derived from an EMBL/GenBank/DDBJ whole genome shotgun (WGS) entry which is preliminary data.</text>
</comment>
<dbReference type="Gene3D" id="2.120.10.30">
    <property type="entry name" value="TolB, C-terminal domain"/>
    <property type="match status" value="1"/>
</dbReference>
<gene>
    <name evidence="3" type="ORF">H6G83_25165</name>
</gene>
<accession>A0ABR8DCI7</accession>
<dbReference type="PANTHER" id="PTHR10907">
    <property type="entry name" value="REGUCALCIN"/>
    <property type="match status" value="1"/>
</dbReference>
<dbReference type="InterPro" id="IPR013658">
    <property type="entry name" value="SGL"/>
</dbReference>
<dbReference type="InterPro" id="IPR005511">
    <property type="entry name" value="SMP-30"/>
</dbReference>
<evidence type="ECO:0000256" key="1">
    <source>
        <dbReference type="ARBA" id="ARBA00008853"/>
    </source>
</evidence>